<sequence length="24" mass="2825">MSVSHQEEAQSIEKVMDYHGWVSF</sequence>
<name>A0A0E9QCE7_ANGAN</name>
<organism evidence="1">
    <name type="scientific">Anguilla anguilla</name>
    <name type="common">European freshwater eel</name>
    <name type="synonym">Muraena anguilla</name>
    <dbReference type="NCBI Taxonomy" id="7936"/>
    <lineage>
        <taxon>Eukaryota</taxon>
        <taxon>Metazoa</taxon>
        <taxon>Chordata</taxon>
        <taxon>Craniata</taxon>
        <taxon>Vertebrata</taxon>
        <taxon>Euteleostomi</taxon>
        <taxon>Actinopterygii</taxon>
        <taxon>Neopterygii</taxon>
        <taxon>Teleostei</taxon>
        <taxon>Anguilliformes</taxon>
        <taxon>Anguillidae</taxon>
        <taxon>Anguilla</taxon>
    </lineage>
</organism>
<accession>A0A0E9QCE7</accession>
<dbReference type="AlphaFoldDB" id="A0A0E9QCE7"/>
<protein>
    <submittedName>
        <fullName evidence="1">Uncharacterized protein</fullName>
    </submittedName>
</protein>
<proteinExistence type="predicted"/>
<evidence type="ECO:0000313" key="1">
    <source>
        <dbReference type="EMBL" id="JAH14551.1"/>
    </source>
</evidence>
<reference evidence="1" key="2">
    <citation type="journal article" date="2015" name="Fish Shellfish Immunol.">
        <title>Early steps in the European eel (Anguilla anguilla)-Vibrio vulnificus interaction in the gills: Role of the RtxA13 toxin.</title>
        <authorList>
            <person name="Callol A."/>
            <person name="Pajuelo D."/>
            <person name="Ebbesson L."/>
            <person name="Teles M."/>
            <person name="MacKenzie S."/>
            <person name="Amaro C."/>
        </authorList>
    </citation>
    <scope>NUCLEOTIDE SEQUENCE</scope>
</reference>
<dbReference type="EMBL" id="GBXM01094026">
    <property type="protein sequence ID" value="JAH14551.1"/>
    <property type="molecule type" value="Transcribed_RNA"/>
</dbReference>
<reference evidence="1" key="1">
    <citation type="submission" date="2014-11" db="EMBL/GenBank/DDBJ databases">
        <authorList>
            <person name="Amaro Gonzalez C."/>
        </authorList>
    </citation>
    <scope>NUCLEOTIDE SEQUENCE</scope>
</reference>